<keyword evidence="3 6" id="KW-0812">Transmembrane</keyword>
<keyword evidence="2" id="KW-1003">Cell membrane</keyword>
<evidence type="ECO:0000256" key="2">
    <source>
        <dbReference type="ARBA" id="ARBA00022475"/>
    </source>
</evidence>
<evidence type="ECO:0000256" key="6">
    <source>
        <dbReference type="SAM" id="Phobius"/>
    </source>
</evidence>
<feature type="transmembrane region" description="Helical" evidence="6">
    <location>
        <begin position="95"/>
        <end position="116"/>
    </location>
</feature>
<dbReference type="Pfam" id="PF01478">
    <property type="entry name" value="Peptidase_A24"/>
    <property type="match status" value="1"/>
</dbReference>
<sequence length="157" mass="16523">MNAGLLPILLLSPVLVAAGVSDLRIMRIPNKLVLIALALFVVTAPLLTWHEIGMRVAAAAIVFAIGFALFVAKMFGGGDVKLLAALMLFVPSTALIPFGYIFSFSLLVGIVFIVALQASPLSRKLDWVSSRAKGKLPMGISIALAGILLPLVLMVTA</sequence>
<dbReference type="PANTHER" id="PTHR36506">
    <property type="entry name" value="PREFLAGELLIN PEPTIDASE"/>
    <property type="match status" value="1"/>
</dbReference>
<keyword evidence="8" id="KW-0378">Hydrolase</keyword>
<evidence type="ECO:0000256" key="1">
    <source>
        <dbReference type="ARBA" id="ARBA00004651"/>
    </source>
</evidence>
<dbReference type="GO" id="GO:0004190">
    <property type="term" value="F:aspartic-type endopeptidase activity"/>
    <property type="evidence" value="ECO:0007669"/>
    <property type="project" value="UniProtKB-EC"/>
</dbReference>
<keyword evidence="4 6" id="KW-1133">Transmembrane helix</keyword>
<keyword evidence="5 6" id="KW-0472">Membrane</keyword>
<evidence type="ECO:0000256" key="3">
    <source>
        <dbReference type="ARBA" id="ARBA00022692"/>
    </source>
</evidence>
<dbReference type="EMBL" id="JAOWKW010000004">
    <property type="protein sequence ID" value="MCV2878561.1"/>
    <property type="molecule type" value="Genomic_DNA"/>
</dbReference>
<dbReference type="EC" id="3.4.23.43" evidence="8"/>
<feature type="domain" description="Prepilin type IV endopeptidase peptidase" evidence="7">
    <location>
        <begin position="10"/>
        <end position="111"/>
    </location>
</feature>
<evidence type="ECO:0000313" key="8">
    <source>
        <dbReference type="EMBL" id="MCV2878561.1"/>
    </source>
</evidence>
<dbReference type="InterPro" id="IPR052218">
    <property type="entry name" value="Preflagellin_Peptidase"/>
</dbReference>
<dbReference type="RefSeq" id="WP_218629222.1">
    <property type="nucleotide sequence ID" value="NZ_JAHVAI010000002.1"/>
</dbReference>
<feature type="transmembrane region" description="Helical" evidence="6">
    <location>
        <begin position="56"/>
        <end position="75"/>
    </location>
</feature>
<reference evidence="8 9" key="1">
    <citation type="submission" date="2022-10" db="EMBL/GenBank/DDBJ databases">
        <title>Sinirhodobacter sp. nov., isolated from ocean surface sediments.</title>
        <authorList>
            <person name="He W."/>
            <person name="Wang L."/>
            <person name="Zhang D.-F."/>
        </authorList>
    </citation>
    <scope>NUCLEOTIDE SEQUENCE [LARGE SCALE GENOMIC DNA]</scope>
    <source>
        <strain evidence="8 9">WL0115</strain>
    </source>
</reference>
<protein>
    <submittedName>
        <fullName evidence="8">Prepilin peptidase</fullName>
        <ecNumber evidence="8">3.4.23.43</ecNumber>
    </submittedName>
</protein>
<evidence type="ECO:0000259" key="7">
    <source>
        <dbReference type="Pfam" id="PF01478"/>
    </source>
</evidence>
<gene>
    <name evidence="8" type="ORF">OE699_06810</name>
</gene>
<evidence type="ECO:0000256" key="5">
    <source>
        <dbReference type="ARBA" id="ARBA00023136"/>
    </source>
</evidence>
<accession>A0ABT2ZXU3</accession>
<dbReference type="Proteomes" id="UP001526166">
    <property type="component" value="Unassembled WGS sequence"/>
</dbReference>
<name>A0ABT2ZXU3_9RHOB</name>
<feature type="transmembrane region" description="Helical" evidence="6">
    <location>
        <begin position="136"/>
        <end position="155"/>
    </location>
</feature>
<comment type="caution">
    <text evidence="8">The sequence shown here is derived from an EMBL/GenBank/DDBJ whole genome shotgun (WGS) entry which is preliminary data.</text>
</comment>
<comment type="subcellular location">
    <subcellularLocation>
        <location evidence="1">Cell membrane</location>
        <topology evidence="1">Multi-pass membrane protein</topology>
    </subcellularLocation>
</comment>
<organism evidence="8 9">
    <name type="scientific">Sedimentimonas flavescens</name>
    <dbReference type="NCBI Taxonomy" id="2851012"/>
    <lineage>
        <taxon>Bacteria</taxon>
        <taxon>Pseudomonadati</taxon>
        <taxon>Pseudomonadota</taxon>
        <taxon>Alphaproteobacteria</taxon>
        <taxon>Rhodobacterales</taxon>
        <taxon>Rhodobacter group</taxon>
        <taxon>Sedimentimonas</taxon>
    </lineage>
</organism>
<proteinExistence type="predicted"/>
<feature type="transmembrane region" description="Helical" evidence="6">
    <location>
        <begin position="28"/>
        <end position="49"/>
    </location>
</feature>
<evidence type="ECO:0000313" key="9">
    <source>
        <dbReference type="Proteomes" id="UP001526166"/>
    </source>
</evidence>
<evidence type="ECO:0000256" key="4">
    <source>
        <dbReference type="ARBA" id="ARBA00022989"/>
    </source>
</evidence>
<keyword evidence="9" id="KW-1185">Reference proteome</keyword>
<dbReference type="PANTHER" id="PTHR36506:SF1">
    <property type="entry name" value="PREFLAGELLIN PEPTIDASE"/>
    <property type="match status" value="1"/>
</dbReference>
<dbReference type="InterPro" id="IPR000045">
    <property type="entry name" value="Prepilin_IV_endopep_pep"/>
</dbReference>